<dbReference type="InterPro" id="IPR027417">
    <property type="entry name" value="P-loop_NTPase"/>
</dbReference>
<dbReference type="Proteomes" id="UP000736787">
    <property type="component" value="Unassembled WGS sequence"/>
</dbReference>
<dbReference type="OrthoDB" id="265044at2759"/>
<evidence type="ECO:0000313" key="5">
    <source>
        <dbReference type="EMBL" id="KAG2865528.1"/>
    </source>
</evidence>
<dbReference type="GO" id="GO:0005525">
    <property type="term" value="F:GTP binding"/>
    <property type="evidence" value="ECO:0007669"/>
    <property type="project" value="UniProtKB-KW"/>
</dbReference>
<dbReference type="SUPFAM" id="SSF52540">
    <property type="entry name" value="P-loop containing nucleoside triphosphate hydrolases"/>
    <property type="match status" value="1"/>
</dbReference>
<keyword evidence="11" id="KW-1185">Reference proteome</keyword>
<reference evidence="10 11" key="1">
    <citation type="submission" date="2018-01" db="EMBL/GenBank/DDBJ databases">
        <title>Draft genome of the strawberry crown rot pathogen Phytophthora cactorum.</title>
        <authorList>
            <person name="Armitage A.D."/>
            <person name="Lysoe E."/>
            <person name="Nellist C.F."/>
            <person name="Harrison R.J."/>
            <person name="Brurberg M.B."/>
        </authorList>
    </citation>
    <scope>NUCLEOTIDE SEQUENCE [LARGE SCALE GENOMIC DNA]</scope>
    <source>
        <strain evidence="10 11">10300</strain>
    </source>
</reference>
<dbReference type="PANTHER" id="PTHR47981:SF20">
    <property type="entry name" value="RAS-RELATED PROTEIN RAB-7A"/>
    <property type="match status" value="1"/>
</dbReference>
<dbReference type="EMBL" id="RCMV01000204">
    <property type="protein sequence ID" value="KAG3221843.1"/>
    <property type="molecule type" value="Genomic_DNA"/>
</dbReference>
<evidence type="ECO:0000313" key="10">
    <source>
        <dbReference type="EMBL" id="RAW26836.1"/>
    </source>
</evidence>
<dbReference type="EMBL" id="RCMK01000214">
    <property type="protein sequence ID" value="KAG2943663.1"/>
    <property type="molecule type" value="Genomic_DNA"/>
</dbReference>
<evidence type="ECO:0000256" key="2">
    <source>
        <dbReference type="ARBA" id="ARBA00022741"/>
    </source>
</evidence>
<dbReference type="SMART" id="SM00175">
    <property type="entry name" value="RAB"/>
    <property type="match status" value="1"/>
</dbReference>
<evidence type="ECO:0000313" key="6">
    <source>
        <dbReference type="EMBL" id="KAG2901224.1"/>
    </source>
</evidence>
<dbReference type="GO" id="GO:0090385">
    <property type="term" value="P:phagosome-lysosome fusion"/>
    <property type="evidence" value="ECO:0007669"/>
    <property type="project" value="TreeGrafter"/>
</dbReference>
<evidence type="ECO:0008006" key="12">
    <source>
        <dbReference type="Google" id="ProtNLM"/>
    </source>
</evidence>
<dbReference type="PANTHER" id="PTHR47981">
    <property type="entry name" value="RAB FAMILY"/>
    <property type="match status" value="1"/>
</dbReference>
<dbReference type="PRINTS" id="PR00449">
    <property type="entry name" value="RASTRNSFRMNG"/>
</dbReference>
<comment type="similarity">
    <text evidence="1">Belongs to the small GTPase superfamily. Rab family.</text>
</comment>
<dbReference type="VEuPathDB" id="FungiDB:PC110_g16767"/>
<dbReference type="Proteomes" id="UP000760860">
    <property type="component" value="Unassembled WGS sequence"/>
</dbReference>
<protein>
    <recommendedName>
        <fullName evidence="12">P-loop containing nucleoside triphosphate hydrolase</fullName>
    </recommendedName>
</protein>
<dbReference type="Proteomes" id="UP000251314">
    <property type="component" value="Unassembled WGS sequence"/>
</dbReference>
<dbReference type="STRING" id="29920.A0A329RTE5"/>
<dbReference type="GO" id="GO:0005764">
    <property type="term" value="C:lysosome"/>
    <property type="evidence" value="ECO:0007669"/>
    <property type="project" value="TreeGrafter"/>
</dbReference>
<name>A0A329RTE5_9STRA</name>
<dbReference type="EMBL" id="RCMG01000056">
    <property type="protein sequence ID" value="KAG2865528.1"/>
    <property type="molecule type" value="Genomic_DNA"/>
</dbReference>
<dbReference type="AlphaFoldDB" id="A0A329RTE5"/>
<dbReference type="PROSITE" id="PS51419">
    <property type="entry name" value="RAB"/>
    <property type="match status" value="1"/>
</dbReference>
<dbReference type="GO" id="GO:0045335">
    <property type="term" value="C:phagocytic vesicle"/>
    <property type="evidence" value="ECO:0007669"/>
    <property type="project" value="TreeGrafter"/>
</dbReference>
<dbReference type="Proteomes" id="UP000735874">
    <property type="component" value="Unassembled WGS sequence"/>
</dbReference>
<dbReference type="EMBL" id="RCMI01000673">
    <property type="protein sequence ID" value="KAG2901224.1"/>
    <property type="molecule type" value="Genomic_DNA"/>
</dbReference>
<dbReference type="Pfam" id="PF00071">
    <property type="entry name" value="Ras"/>
    <property type="match status" value="1"/>
</dbReference>
<dbReference type="GO" id="GO:0005770">
    <property type="term" value="C:late endosome"/>
    <property type="evidence" value="ECO:0007669"/>
    <property type="project" value="TreeGrafter"/>
</dbReference>
<dbReference type="EMBL" id="RCML01000574">
    <property type="protein sequence ID" value="KAG2973471.1"/>
    <property type="molecule type" value="Genomic_DNA"/>
</dbReference>
<keyword evidence="3" id="KW-0342">GTP-binding</keyword>
<comment type="caution">
    <text evidence="10">The sequence shown here is derived from an EMBL/GenBank/DDBJ whole genome shotgun (WGS) entry which is preliminary data.</text>
</comment>
<dbReference type="EMBL" id="MJFZ01000613">
    <property type="protein sequence ID" value="RAW26836.1"/>
    <property type="molecule type" value="Genomic_DNA"/>
</dbReference>
<dbReference type="Proteomes" id="UP000697107">
    <property type="component" value="Unassembled WGS sequence"/>
</dbReference>
<evidence type="ECO:0000256" key="4">
    <source>
        <dbReference type="SAM" id="MobiDB-lite"/>
    </source>
</evidence>
<keyword evidence="2" id="KW-0547">Nucleotide-binding</keyword>
<sequence>MGAQASSRRRRHAPAVPDTGSDSLSVDKIKVIILGETAAGKTTLFRRWMGSPLDTDYVPSTTASVGAKLLRLEGHEPVVFELWDVPPQSFAGPSIFARYFRGAQAVVLVFSLQTPASWRVLPTYADVARLEIAAAETFETQSPKSLPVVMVGNKRDCIDKDNRQEQDAARSWCSDNGAAYVEVSALAGDSAAVLNVLKLIVTTTNPSSS</sequence>
<dbReference type="SMART" id="SM00173">
    <property type="entry name" value="RAS"/>
    <property type="match status" value="1"/>
</dbReference>
<proteinExistence type="inferred from homology"/>
<evidence type="ECO:0000256" key="3">
    <source>
        <dbReference type="ARBA" id="ARBA00023134"/>
    </source>
</evidence>
<evidence type="ECO:0000313" key="9">
    <source>
        <dbReference type="EMBL" id="KAG3221843.1"/>
    </source>
</evidence>
<evidence type="ECO:0000313" key="7">
    <source>
        <dbReference type="EMBL" id="KAG2943663.1"/>
    </source>
</evidence>
<gene>
    <name evidence="10" type="ORF">PC110_g16767</name>
    <name evidence="5" type="ORF">PC113_g3633</name>
    <name evidence="6" type="ORF">PC115_g15950</name>
    <name evidence="7" type="ORF">PC117_g9377</name>
    <name evidence="8" type="ORF">PC118_g15110</name>
    <name evidence="9" type="ORF">PC129_g7447</name>
</gene>
<dbReference type="Gene3D" id="3.40.50.300">
    <property type="entry name" value="P-loop containing nucleotide triphosphate hydrolases"/>
    <property type="match status" value="1"/>
</dbReference>
<dbReference type="GO" id="GO:0003924">
    <property type="term" value="F:GTPase activity"/>
    <property type="evidence" value="ECO:0007669"/>
    <property type="project" value="InterPro"/>
</dbReference>
<evidence type="ECO:0000313" key="8">
    <source>
        <dbReference type="EMBL" id="KAG2973471.1"/>
    </source>
</evidence>
<evidence type="ECO:0000256" key="1">
    <source>
        <dbReference type="ARBA" id="ARBA00006270"/>
    </source>
</evidence>
<reference evidence="5" key="2">
    <citation type="submission" date="2018-10" db="EMBL/GenBank/DDBJ databases">
        <title>Effector identification in a new, highly contiguous assembly of the strawberry crown rot pathogen Phytophthora cactorum.</title>
        <authorList>
            <person name="Armitage A.D."/>
            <person name="Nellist C.F."/>
            <person name="Bates H."/>
            <person name="Vickerstaff R.J."/>
            <person name="Harrison R.J."/>
        </authorList>
    </citation>
    <scope>NUCLEOTIDE SEQUENCE</scope>
    <source>
        <strain evidence="5">15-7</strain>
        <strain evidence="6">4032</strain>
        <strain evidence="7">4040</strain>
        <strain evidence="8">P415</strain>
        <strain evidence="9">P421</strain>
    </source>
</reference>
<organism evidence="10 11">
    <name type="scientific">Phytophthora cactorum</name>
    <dbReference type="NCBI Taxonomy" id="29920"/>
    <lineage>
        <taxon>Eukaryota</taxon>
        <taxon>Sar</taxon>
        <taxon>Stramenopiles</taxon>
        <taxon>Oomycota</taxon>
        <taxon>Peronosporomycetes</taxon>
        <taxon>Peronosporales</taxon>
        <taxon>Peronosporaceae</taxon>
        <taxon>Phytophthora</taxon>
    </lineage>
</organism>
<accession>A0A329RTE5</accession>
<evidence type="ECO:0000313" key="11">
    <source>
        <dbReference type="Proteomes" id="UP000251314"/>
    </source>
</evidence>
<feature type="region of interest" description="Disordered" evidence="4">
    <location>
        <begin position="1"/>
        <end position="22"/>
    </location>
</feature>
<dbReference type="Proteomes" id="UP000774804">
    <property type="component" value="Unassembled WGS sequence"/>
</dbReference>
<dbReference type="InterPro" id="IPR001806">
    <property type="entry name" value="Small_GTPase"/>
</dbReference>